<feature type="region of interest" description="Disordered" evidence="1">
    <location>
        <begin position="1"/>
        <end position="35"/>
    </location>
</feature>
<gene>
    <name evidence="2" type="ORF">QE152_g12606</name>
</gene>
<accession>A0AAW1LRC2</accession>
<dbReference type="AlphaFoldDB" id="A0AAW1LRC2"/>
<keyword evidence="3" id="KW-1185">Reference proteome</keyword>
<name>A0AAW1LRC2_POPJA</name>
<feature type="compositionally biased region" description="Low complexity" evidence="1">
    <location>
        <begin position="201"/>
        <end position="220"/>
    </location>
</feature>
<dbReference type="EMBL" id="JASPKY010000115">
    <property type="protein sequence ID" value="KAK9736286.1"/>
    <property type="molecule type" value="Genomic_DNA"/>
</dbReference>
<evidence type="ECO:0000313" key="2">
    <source>
        <dbReference type="EMBL" id="KAK9736286.1"/>
    </source>
</evidence>
<reference evidence="2 3" key="1">
    <citation type="journal article" date="2024" name="BMC Genomics">
        <title>De novo assembly and annotation of Popillia japonica's genome with initial clues to its potential as an invasive pest.</title>
        <authorList>
            <person name="Cucini C."/>
            <person name="Boschi S."/>
            <person name="Funari R."/>
            <person name="Cardaioli E."/>
            <person name="Iannotti N."/>
            <person name="Marturano G."/>
            <person name="Paoli F."/>
            <person name="Bruttini M."/>
            <person name="Carapelli A."/>
            <person name="Frati F."/>
            <person name="Nardi F."/>
        </authorList>
    </citation>
    <scope>NUCLEOTIDE SEQUENCE [LARGE SCALE GENOMIC DNA]</scope>
    <source>
        <strain evidence="2">DMR45628</strain>
    </source>
</reference>
<organism evidence="2 3">
    <name type="scientific">Popillia japonica</name>
    <name type="common">Japanese beetle</name>
    <dbReference type="NCBI Taxonomy" id="7064"/>
    <lineage>
        <taxon>Eukaryota</taxon>
        <taxon>Metazoa</taxon>
        <taxon>Ecdysozoa</taxon>
        <taxon>Arthropoda</taxon>
        <taxon>Hexapoda</taxon>
        <taxon>Insecta</taxon>
        <taxon>Pterygota</taxon>
        <taxon>Neoptera</taxon>
        <taxon>Endopterygota</taxon>
        <taxon>Coleoptera</taxon>
        <taxon>Polyphaga</taxon>
        <taxon>Scarabaeiformia</taxon>
        <taxon>Scarabaeidae</taxon>
        <taxon>Rutelinae</taxon>
        <taxon>Popillia</taxon>
    </lineage>
</organism>
<feature type="region of interest" description="Disordered" evidence="1">
    <location>
        <begin position="192"/>
        <end position="230"/>
    </location>
</feature>
<evidence type="ECO:0000313" key="3">
    <source>
        <dbReference type="Proteomes" id="UP001458880"/>
    </source>
</evidence>
<comment type="caution">
    <text evidence="2">The sequence shown here is derived from an EMBL/GenBank/DDBJ whole genome shotgun (WGS) entry which is preliminary data.</text>
</comment>
<feature type="region of interest" description="Disordered" evidence="1">
    <location>
        <begin position="78"/>
        <end position="115"/>
    </location>
</feature>
<dbReference type="Proteomes" id="UP001458880">
    <property type="component" value="Unassembled WGS sequence"/>
</dbReference>
<protein>
    <submittedName>
        <fullName evidence="2">Uncharacterized protein</fullName>
    </submittedName>
</protein>
<sequence>MIRTPPKKEALNKYNILSSPESPSSTPKPQRSNFGELDALSNEDILKHIKLLQFLLKKRSFSNNPRDLSMEFSFAPTDEAPVNSQSMEEDRYSFSSATRTERPTGRRRQASSPDRVVVEAQIHSEGQLLRNGTSSVLGDSPKSGYTPKRISLQAEQFTESQLSQLTQANGEEIIEVQNDDYSNEDQSQIAEVLSTPTMTRTTNIPKNSKKTPNPSKVVPPKSKKAKIESSLDSAVHALTQVC</sequence>
<feature type="compositionally biased region" description="Basic and acidic residues" evidence="1">
    <location>
        <begin position="1"/>
        <end position="11"/>
    </location>
</feature>
<evidence type="ECO:0000256" key="1">
    <source>
        <dbReference type="SAM" id="MobiDB-lite"/>
    </source>
</evidence>
<proteinExistence type="predicted"/>
<feature type="compositionally biased region" description="Low complexity" evidence="1">
    <location>
        <begin position="18"/>
        <end position="29"/>
    </location>
</feature>